<evidence type="ECO:0000313" key="4">
    <source>
        <dbReference type="EMBL" id="GBO32395.1"/>
    </source>
</evidence>
<dbReference type="EMBL" id="BGPR01058481">
    <property type="protein sequence ID" value="GBO34638.1"/>
    <property type="molecule type" value="Genomic_DNA"/>
</dbReference>
<evidence type="ECO:0000313" key="2">
    <source>
        <dbReference type="EMBL" id="GBO32389.1"/>
    </source>
</evidence>
<keyword evidence="6" id="KW-1185">Reference proteome</keyword>
<dbReference type="AlphaFoldDB" id="A0A4Y2W3Y2"/>
<protein>
    <submittedName>
        <fullName evidence="3">Uncharacterized protein</fullName>
    </submittedName>
</protein>
<reference evidence="3 6" key="1">
    <citation type="journal article" date="2019" name="Sci. Rep.">
        <title>Orb-weaving spider Araneus ventricosus genome elucidates the spidroin gene catalogue.</title>
        <authorList>
            <person name="Kono N."/>
            <person name="Nakamura H."/>
            <person name="Ohtoshi R."/>
            <person name="Moran D.A.P."/>
            <person name="Shinohara A."/>
            <person name="Yoshida Y."/>
            <person name="Fujiwara M."/>
            <person name="Mori M."/>
            <person name="Tomita M."/>
            <person name="Arakawa K."/>
        </authorList>
    </citation>
    <scope>NUCLEOTIDE SEQUENCE [LARGE SCALE GENOMIC DNA]</scope>
</reference>
<dbReference type="EMBL" id="BGPR01055844">
    <property type="protein sequence ID" value="GBO32395.1"/>
    <property type="molecule type" value="Genomic_DNA"/>
</dbReference>
<evidence type="ECO:0000313" key="5">
    <source>
        <dbReference type="EMBL" id="GBO34638.1"/>
    </source>
</evidence>
<organism evidence="3 6">
    <name type="scientific">Araneus ventricosus</name>
    <name type="common">Orbweaver spider</name>
    <name type="synonym">Epeira ventricosa</name>
    <dbReference type="NCBI Taxonomy" id="182803"/>
    <lineage>
        <taxon>Eukaryota</taxon>
        <taxon>Metazoa</taxon>
        <taxon>Ecdysozoa</taxon>
        <taxon>Arthropoda</taxon>
        <taxon>Chelicerata</taxon>
        <taxon>Arachnida</taxon>
        <taxon>Araneae</taxon>
        <taxon>Araneomorphae</taxon>
        <taxon>Entelegynae</taxon>
        <taxon>Araneoidea</taxon>
        <taxon>Araneidae</taxon>
        <taxon>Araneus</taxon>
    </lineage>
</organism>
<name>A0A4Y2W3Y2_ARAVE</name>
<gene>
    <name evidence="4" type="ORF">AVEN_132776_1</name>
    <name evidence="5" type="ORF">AVEN_199447_1</name>
    <name evidence="3" type="ORF">AVEN_22066_1</name>
    <name evidence="1" type="ORF">AVEN_245844_1</name>
    <name evidence="2" type="ORF">AVEN_253653_1</name>
</gene>
<comment type="caution">
    <text evidence="3">The sequence shown here is derived from an EMBL/GenBank/DDBJ whole genome shotgun (WGS) entry which is preliminary data.</text>
</comment>
<proteinExistence type="predicted"/>
<dbReference type="Proteomes" id="UP000499080">
    <property type="component" value="Unassembled WGS sequence"/>
</dbReference>
<evidence type="ECO:0000313" key="3">
    <source>
        <dbReference type="EMBL" id="GBO32393.1"/>
    </source>
</evidence>
<evidence type="ECO:0000313" key="6">
    <source>
        <dbReference type="Proteomes" id="UP000499080"/>
    </source>
</evidence>
<dbReference type="EMBL" id="BGPR01055840">
    <property type="protein sequence ID" value="GBO32387.1"/>
    <property type="molecule type" value="Genomic_DNA"/>
</dbReference>
<accession>A0A4Y2W3Y2</accession>
<evidence type="ECO:0000313" key="1">
    <source>
        <dbReference type="EMBL" id="GBO32387.1"/>
    </source>
</evidence>
<sequence length="120" mass="14080">MNFTTIPTLEKLLHFATRVCDDTEFKSMLKRCETRFNEDSKYMINERSSSFKSPKSLHQKVEVLIKPVMIEICAWTLYICHIHDEVAKFSRTCCCCLDEIDLQESLQWQTDGLIDKHLTS</sequence>
<dbReference type="EMBL" id="BGPR01055843">
    <property type="protein sequence ID" value="GBO32393.1"/>
    <property type="molecule type" value="Genomic_DNA"/>
</dbReference>
<dbReference type="EMBL" id="BGPR01055841">
    <property type="protein sequence ID" value="GBO32389.1"/>
    <property type="molecule type" value="Genomic_DNA"/>
</dbReference>